<keyword evidence="1" id="KW-0812">Transmembrane</keyword>
<name>B1F968_9BURK</name>
<organism evidence="2 3">
    <name type="scientific">Burkholderia ambifaria IOP40-10</name>
    <dbReference type="NCBI Taxonomy" id="396596"/>
    <lineage>
        <taxon>Bacteria</taxon>
        <taxon>Pseudomonadati</taxon>
        <taxon>Pseudomonadota</taxon>
        <taxon>Betaproteobacteria</taxon>
        <taxon>Burkholderiales</taxon>
        <taxon>Burkholderiaceae</taxon>
        <taxon>Burkholderia</taxon>
        <taxon>Burkholderia cepacia complex</taxon>
    </lineage>
</organism>
<reference evidence="2 3" key="1">
    <citation type="submission" date="2008-03" db="EMBL/GenBank/DDBJ databases">
        <title>Sequencing of the draft genome and assembly of Burkholderia ambifaria IOP40-10.</title>
        <authorList>
            <consortium name="US DOE Joint Genome Institute (JGI-PGF)"/>
            <person name="Copeland A."/>
            <person name="Lucas S."/>
            <person name="Lapidus A."/>
            <person name="Glavina del Rio T."/>
            <person name="Dalin E."/>
            <person name="Tice H."/>
            <person name="Bruce D."/>
            <person name="Goodwin L."/>
            <person name="Pitluck S."/>
            <person name="Larimer F."/>
            <person name="Land M.L."/>
            <person name="Hauser L."/>
            <person name="Tiedje J."/>
            <person name="Richardson P."/>
        </authorList>
    </citation>
    <scope>NUCLEOTIDE SEQUENCE [LARGE SCALE GENOMIC DNA]</scope>
    <source>
        <strain evidence="2 3">IOP40-10</strain>
    </source>
</reference>
<sequence>MFIAGGLAGAVAHSMNQNGGDGYFAGFFTGVAMCALVLSVSSAILKLKDGPVPRP</sequence>
<comment type="caution">
    <text evidence="2">The sequence shown here is derived from an EMBL/GenBank/DDBJ whole genome shotgun (WGS) entry which is preliminary data.</text>
</comment>
<evidence type="ECO:0000313" key="3">
    <source>
        <dbReference type="Proteomes" id="UP000005463"/>
    </source>
</evidence>
<keyword evidence="1" id="KW-1133">Transmembrane helix</keyword>
<dbReference type="AlphaFoldDB" id="B1F968"/>
<proteinExistence type="predicted"/>
<gene>
    <name evidence="2" type="ORF">BamIOP4010DRAFT_0577</name>
</gene>
<protein>
    <submittedName>
        <fullName evidence="2">Uncharacterized protein</fullName>
    </submittedName>
</protein>
<keyword evidence="1" id="KW-0472">Membrane</keyword>
<feature type="transmembrane region" description="Helical" evidence="1">
    <location>
        <begin position="24"/>
        <end position="45"/>
    </location>
</feature>
<accession>B1F968</accession>
<dbReference type="EMBL" id="ABLC01000006">
    <property type="protein sequence ID" value="EDT05840.1"/>
    <property type="molecule type" value="Genomic_DNA"/>
</dbReference>
<evidence type="ECO:0000256" key="1">
    <source>
        <dbReference type="SAM" id="Phobius"/>
    </source>
</evidence>
<evidence type="ECO:0000313" key="2">
    <source>
        <dbReference type="EMBL" id="EDT05840.1"/>
    </source>
</evidence>
<dbReference type="Proteomes" id="UP000005463">
    <property type="component" value="Unassembled WGS sequence"/>
</dbReference>
<dbReference type="PATRIC" id="fig|396596.7.peg.7358"/>